<comment type="caution">
    <text evidence="2">The sequence shown here is derived from an EMBL/GenBank/DDBJ whole genome shotgun (WGS) entry which is preliminary data.</text>
</comment>
<evidence type="ECO:0000313" key="2">
    <source>
        <dbReference type="EMBL" id="KND88610.1"/>
    </source>
</evidence>
<accession>A0A0L0N479</accession>
<dbReference type="InterPro" id="IPR029044">
    <property type="entry name" value="Nucleotide-diphossugar_trans"/>
</dbReference>
<dbReference type="PANTHER" id="PTHR46830">
    <property type="entry name" value="TRANSFERASE, PUTATIVE-RELATED"/>
    <property type="match status" value="1"/>
</dbReference>
<organism evidence="2 3">
    <name type="scientific">Tolypocladium ophioglossoides (strain CBS 100239)</name>
    <name type="common">Snaketongue truffleclub</name>
    <name type="synonym">Elaphocordyceps ophioglossoides</name>
    <dbReference type="NCBI Taxonomy" id="1163406"/>
    <lineage>
        <taxon>Eukaryota</taxon>
        <taxon>Fungi</taxon>
        <taxon>Dikarya</taxon>
        <taxon>Ascomycota</taxon>
        <taxon>Pezizomycotina</taxon>
        <taxon>Sordariomycetes</taxon>
        <taxon>Hypocreomycetidae</taxon>
        <taxon>Hypocreales</taxon>
        <taxon>Ophiocordycipitaceae</taxon>
        <taxon>Tolypocladium</taxon>
    </lineage>
</organism>
<dbReference type="GO" id="GO:1901135">
    <property type="term" value="P:carbohydrate derivative metabolic process"/>
    <property type="evidence" value="ECO:0007669"/>
    <property type="project" value="UniProtKB-ARBA"/>
</dbReference>
<proteinExistence type="inferred from homology"/>
<dbReference type="OrthoDB" id="409543at2759"/>
<comment type="similarity">
    <text evidence="1">Belongs to the glycosyltransferase 32 family.</text>
</comment>
<evidence type="ECO:0000313" key="3">
    <source>
        <dbReference type="Proteomes" id="UP000036947"/>
    </source>
</evidence>
<keyword evidence="3" id="KW-1185">Reference proteome</keyword>
<dbReference type="Pfam" id="PF04488">
    <property type="entry name" value="Gly_transf_sug"/>
    <property type="match status" value="1"/>
</dbReference>
<reference evidence="2 3" key="1">
    <citation type="journal article" date="2015" name="BMC Genomics">
        <title>The genome of the truffle-parasite Tolypocladium ophioglossoides and the evolution of antifungal peptaibiotics.</title>
        <authorList>
            <person name="Quandt C.A."/>
            <person name="Bushley K.E."/>
            <person name="Spatafora J.W."/>
        </authorList>
    </citation>
    <scope>NUCLEOTIDE SEQUENCE [LARGE SCALE GENOMIC DNA]</scope>
    <source>
        <strain evidence="2 3">CBS 100239</strain>
    </source>
</reference>
<dbReference type="AlphaFoldDB" id="A0A0L0N479"/>
<sequence>MVTLRAIRISLILALILALYYSFPALCRLSDYVRQTNPLSGQKLVEQDFTPTRKELACLYGTSLPDERVAPATIPPSPASHQPIPNIAHFIWLQKVPLRRAGQGDFDFLSYLAVRSAIVSLKPAAIFFHYAYTSKDPALLDSFKVDPLIDNNQWIHRLKPHVKFVRHSGPLNSSLEHSAHMADMMRLEFLQEQGGIYLNMDAFALRPFTDVLKSPHPHDVVLGHEGSNRLGLCNAIIAARPNSTFVRRWLETYDGADLNKEWNYHSVLLPKELAGRHPGEVCELPPDAFFWPTWTWGHVRWMHEPITRAEAQFWEGRMEKTGGSLFDNQLAYHAWSQMARDRYLGRLTPQIVRSENTRFNLLMRRFMEEDL</sequence>
<dbReference type="Gene3D" id="3.90.550.20">
    <property type="match status" value="1"/>
</dbReference>
<evidence type="ECO:0008006" key="4">
    <source>
        <dbReference type="Google" id="ProtNLM"/>
    </source>
</evidence>
<evidence type="ECO:0000256" key="1">
    <source>
        <dbReference type="ARBA" id="ARBA00009003"/>
    </source>
</evidence>
<gene>
    <name evidence="2" type="ORF">TOPH_06701</name>
</gene>
<dbReference type="InterPro" id="IPR007577">
    <property type="entry name" value="GlycoTrfase_DXD_sugar-bd_CS"/>
</dbReference>
<dbReference type="STRING" id="1163406.A0A0L0N479"/>
<dbReference type="EMBL" id="LFRF01000024">
    <property type="protein sequence ID" value="KND88610.1"/>
    <property type="molecule type" value="Genomic_DNA"/>
</dbReference>
<dbReference type="SUPFAM" id="SSF53448">
    <property type="entry name" value="Nucleotide-diphospho-sugar transferases"/>
    <property type="match status" value="1"/>
</dbReference>
<name>A0A0L0N479_TOLOC</name>
<protein>
    <recommendedName>
        <fullName evidence="4">Glycosyl transferase</fullName>
    </recommendedName>
</protein>
<dbReference type="PANTHER" id="PTHR46830:SF2">
    <property type="entry name" value="ALPHA-1,4-N-ACETYLGLUCOSAMINYLTRANSFERASE"/>
    <property type="match status" value="1"/>
</dbReference>
<dbReference type="Proteomes" id="UP000036947">
    <property type="component" value="Unassembled WGS sequence"/>
</dbReference>